<dbReference type="PANTHER" id="PTHR28264">
    <property type="entry name" value="CYTOCHROME C OXIDASE SUBUNIT 7A"/>
    <property type="match status" value="1"/>
</dbReference>
<name>A0A8H7PPI5_9FUNG</name>
<evidence type="ECO:0000256" key="3">
    <source>
        <dbReference type="ARBA" id="ARBA00022792"/>
    </source>
</evidence>
<dbReference type="EMBL" id="JAEPRA010000012">
    <property type="protein sequence ID" value="KAG2177568.1"/>
    <property type="molecule type" value="Genomic_DNA"/>
</dbReference>
<dbReference type="Proteomes" id="UP000612746">
    <property type="component" value="Unassembled WGS sequence"/>
</dbReference>
<feature type="transmembrane region" description="Helical" evidence="7">
    <location>
        <begin position="38"/>
        <end position="57"/>
    </location>
</feature>
<comment type="caution">
    <text evidence="8">The sequence shown here is derived from an EMBL/GenBank/DDBJ whole genome shotgun (WGS) entry which is preliminary data.</text>
</comment>
<dbReference type="PANTHER" id="PTHR28264:SF1">
    <property type="entry name" value="CYTOCHROME C OXIDASE SUBUNIT 6C"/>
    <property type="match status" value="1"/>
</dbReference>
<comment type="subcellular location">
    <subcellularLocation>
        <location evidence="1">Mitochondrion inner membrane</location>
    </subcellularLocation>
</comment>
<evidence type="ECO:0008006" key="10">
    <source>
        <dbReference type="Google" id="ProtNLM"/>
    </source>
</evidence>
<organism evidence="8 9">
    <name type="scientific">Umbelopsis vinacea</name>
    <dbReference type="NCBI Taxonomy" id="44442"/>
    <lineage>
        <taxon>Eukaryota</taxon>
        <taxon>Fungi</taxon>
        <taxon>Fungi incertae sedis</taxon>
        <taxon>Mucoromycota</taxon>
        <taxon>Mucoromycotina</taxon>
        <taxon>Umbelopsidomycetes</taxon>
        <taxon>Umbelopsidales</taxon>
        <taxon>Umbelopsidaceae</taxon>
        <taxon>Umbelopsis</taxon>
    </lineage>
</organism>
<dbReference type="GO" id="GO:0004129">
    <property type="term" value="F:cytochrome-c oxidase activity"/>
    <property type="evidence" value="ECO:0007669"/>
    <property type="project" value="TreeGrafter"/>
</dbReference>
<evidence type="ECO:0000256" key="4">
    <source>
        <dbReference type="ARBA" id="ARBA00022989"/>
    </source>
</evidence>
<evidence type="ECO:0000313" key="8">
    <source>
        <dbReference type="EMBL" id="KAG2177568.1"/>
    </source>
</evidence>
<evidence type="ECO:0000256" key="1">
    <source>
        <dbReference type="ARBA" id="ARBA00004273"/>
    </source>
</evidence>
<protein>
    <recommendedName>
        <fullName evidence="10">Cytochrome c oxidase polypeptide VIIA</fullName>
    </recommendedName>
</protein>
<reference evidence="8" key="1">
    <citation type="submission" date="2020-12" db="EMBL/GenBank/DDBJ databases">
        <title>Metabolic potential, ecology and presence of endohyphal bacteria is reflected in genomic diversity of Mucoromycotina.</title>
        <authorList>
            <person name="Muszewska A."/>
            <person name="Okrasinska A."/>
            <person name="Steczkiewicz K."/>
            <person name="Drgas O."/>
            <person name="Orlowska M."/>
            <person name="Perlinska-Lenart U."/>
            <person name="Aleksandrzak-Piekarczyk T."/>
            <person name="Szatraj K."/>
            <person name="Zielenkiewicz U."/>
            <person name="Pilsyk S."/>
            <person name="Malc E."/>
            <person name="Mieczkowski P."/>
            <person name="Kruszewska J.S."/>
            <person name="Biernat P."/>
            <person name="Pawlowska J."/>
        </authorList>
    </citation>
    <scope>NUCLEOTIDE SEQUENCE</scope>
    <source>
        <strain evidence="8">WA0000051536</strain>
    </source>
</reference>
<dbReference type="GO" id="GO:0005743">
    <property type="term" value="C:mitochondrial inner membrane"/>
    <property type="evidence" value="ECO:0007669"/>
    <property type="project" value="UniProtKB-SubCell"/>
</dbReference>
<keyword evidence="3" id="KW-0999">Mitochondrion inner membrane</keyword>
<evidence type="ECO:0000256" key="7">
    <source>
        <dbReference type="SAM" id="Phobius"/>
    </source>
</evidence>
<evidence type="ECO:0000256" key="2">
    <source>
        <dbReference type="ARBA" id="ARBA00022692"/>
    </source>
</evidence>
<keyword evidence="5" id="KW-0496">Mitochondrion</keyword>
<dbReference type="OrthoDB" id="2317211at2759"/>
<feature type="transmembrane region" description="Helical" evidence="7">
    <location>
        <begin position="12"/>
        <end position="32"/>
    </location>
</feature>
<dbReference type="CDD" id="cd22888">
    <property type="entry name" value="CcO_VIIa_fungal"/>
    <property type="match status" value="1"/>
</dbReference>
<proteinExistence type="predicted"/>
<keyword evidence="6 7" id="KW-0472">Membrane</keyword>
<evidence type="ECO:0000256" key="5">
    <source>
        <dbReference type="ARBA" id="ARBA00023128"/>
    </source>
</evidence>
<accession>A0A8H7PPI5</accession>
<evidence type="ECO:0000256" key="6">
    <source>
        <dbReference type="ARBA" id="ARBA00023136"/>
    </source>
</evidence>
<keyword evidence="2 7" id="KW-0812">Transmembrane</keyword>
<feature type="non-terminal residue" evidence="8">
    <location>
        <position position="1"/>
    </location>
</feature>
<keyword evidence="4 7" id="KW-1133">Transmembrane helix</keyword>
<dbReference type="GO" id="GO:0006123">
    <property type="term" value="P:mitochondrial electron transport, cytochrome c to oxygen"/>
    <property type="evidence" value="ECO:0007669"/>
    <property type="project" value="TreeGrafter"/>
</dbReference>
<keyword evidence="9" id="KW-1185">Reference proteome</keyword>
<gene>
    <name evidence="8" type="ORF">INT44_008080</name>
</gene>
<evidence type="ECO:0000313" key="9">
    <source>
        <dbReference type="Proteomes" id="UP000612746"/>
    </source>
</evidence>
<sequence length="80" mass="9172">RRPAYQNKHSGYRLLFVVLLFALNMPIAPIAGKLRKRLILDISVSLGLGITGGYAWWNLHHIPNVQRRDAFYAKLEANKE</sequence>
<dbReference type="AlphaFoldDB" id="A0A8H7PPI5"/>